<dbReference type="EMBL" id="AAKL01000060">
    <property type="protein sequence ID" value="EAP71226.1"/>
    <property type="molecule type" value="Genomic_DNA"/>
</dbReference>
<dbReference type="AlphaFoldDB" id="A0AB33V8E5"/>
<evidence type="ECO:0000256" key="1">
    <source>
        <dbReference type="SAM" id="MobiDB-lite"/>
    </source>
</evidence>
<evidence type="ECO:0000313" key="2">
    <source>
        <dbReference type="EMBL" id="EAP71226.1"/>
    </source>
</evidence>
<dbReference type="Proteomes" id="UP000005933">
    <property type="component" value="Unassembled WGS sequence"/>
</dbReference>
<protein>
    <submittedName>
        <fullName evidence="2">Uncharacterized protein</fullName>
    </submittedName>
</protein>
<reference evidence="2 3" key="1">
    <citation type="journal article" date="2006" name="Mol. Plant Microbe Interact.">
        <title>Identification of open reading frames unique to a select agent: Ralstonia solanacearum race 3 biovar 2.</title>
        <authorList>
            <person name="Gabriel D.W."/>
            <person name="Allen C."/>
            <person name="Schell M."/>
            <person name="Denny T.P."/>
            <person name="Greenberg J.T."/>
            <person name="Duan Y.P."/>
            <person name="Flores-Cruz Z."/>
            <person name="Huang Q."/>
            <person name="Clifford J.M."/>
            <person name="Presting G."/>
            <person name="Gonzalez E.T."/>
            <person name="Reddy J."/>
            <person name="Elphinstone J."/>
            <person name="Swanson J."/>
            <person name="Yao J."/>
            <person name="Mulholland V."/>
            <person name="Liu L."/>
            <person name="Farmerie W."/>
            <person name="Patnaikuni M."/>
            <person name="Balogh B."/>
            <person name="Norman D."/>
            <person name="Alvarez A."/>
            <person name="Castillo J.A."/>
            <person name="Jones J."/>
            <person name="Saddler G."/>
            <person name="Walunas T."/>
            <person name="Zhukov A."/>
            <person name="Mikhailova N."/>
        </authorList>
    </citation>
    <scope>NUCLEOTIDE SEQUENCE [LARGE SCALE GENOMIC DNA]</scope>
    <source>
        <strain evidence="2 3">UW551</strain>
    </source>
</reference>
<name>A0AB33V8E5_RALSU</name>
<feature type="compositionally biased region" description="Basic and acidic residues" evidence="1">
    <location>
        <begin position="1"/>
        <end position="10"/>
    </location>
</feature>
<gene>
    <name evidence="2" type="ORF">RRSL_00889</name>
</gene>
<sequence length="41" mass="4966">MHDRLLERRSMPPHQQRRHNGEPLRMTFALDCCDREAMSWG</sequence>
<organism evidence="2 3">
    <name type="scientific">Ralstonia solanacearum (strain UW551)</name>
    <dbReference type="NCBI Taxonomy" id="342110"/>
    <lineage>
        <taxon>Bacteria</taxon>
        <taxon>Pseudomonadati</taxon>
        <taxon>Pseudomonadota</taxon>
        <taxon>Betaproteobacteria</taxon>
        <taxon>Burkholderiales</taxon>
        <taxon>Burkholderiaceae</taxon>
        <taxon>Ralstonia</taxon>
        <taxon>Ralstonia solanacearum species complex</taxon>
    </lineage>
</organism>
<feature type="region of interest" description="Disordered" evidence="1">
    <location>
        <begin position="1"/>
        <end position="23"/>
    </location>
</feature>
<accession>A0AB33V8E5</accession>
<proteinExistence type="predicted"/>
<comment type="caution">
    <text evidence="2">The sequence shown here is derived from an EMBL/GenBank/DDBJ whole genome shotgun (WGS) entry which is preliminary data.</text>
</comment>
<evidence type="ECO:0000313" key="3">
    <source>
        <dbReference type="Proteomes" id="UP000005933"/>
    </source>
</evidence>